<dbReference type="SUPFAM" id="SSF56281">
    <property type="entry name" value="Metallo-hydrolase/oxidoreductase"/>
    <property type="match status" value="1"/>
</dbReference>
<dbReference type="InterPro" id="IPR036866">
    <property type="entry name" value="RibonucZ/Hydroxyglut_hydro"/>
</dbReference>
<evidence type="ECO:0000256" key="4">
    <source>
        <dbReference type="ARBA" id="ARBA00048505"/>
    </source>
</evidence>
<evidence type="ECO:0000256" key="2">
    <source>
        <dbReference type="ARBA" id="ARBA00034221"/>
    </source>
</evidence>
<comment type="function">
    <text evidence="3">Counteracts the endogenous Pycsar antiviral defense system. Phosphodiesterase that enables metal-dependent hydrolysis of host cyclic nucleotide Pycsar defense signals such as cCMP and cUMP.</text>
</comment>
<evidence type="ECO:0000313" key="7">
    <source>
        <dbReference type="EMBL" id="RTE03077.1"/>
    </source>
</evidence>
<evidence type="ECO:0000256" key="1">
    <source>
        <dbReference type="ARBA" id="ARBA00022801"/>
    </source>
</evidence>
<dbReference type="Proteomes" id="UP000276128">
    <property type="component" value="Unassembled WGS sequence"/>
</dbReference>
<feature type="domain" description="Metallo-beta-lactamase" evidence="6">
    <location>
        <begin position="31"/>
        <end position="217"/>
    </location>
</feature>
<gene>
    <name evidence="7" type="ORF">EJQ19_28235</name>
</gene>
<evidence type="ECO:0000313" key="8">
    <source>
        <dbReference type="Proteomes" id="UP000276128"/>
    </source>
</evidence>
<sequence length="253" mass="27701">MYTLPYVKITVVKKTFKQTKERCNLDIIFHGQSCVEIRFEEHTIIIDPFLTHNPQAVVKAEDIKADYVLVTHGHGDHLGDTLPIAERNGATIIAPNDLGRYLSFKGAATHGMGIGGAYQFPFGRVKLTLALHDSSFNEPGTKENIYTGMASGFLITAEGKTIYHAGDTGLFGDMKLIGELNDIDLAFLPIGDNYTMGPDDAVIAAKMLKAKCIVPMHYNTFPVIAQDPEAFVSRLAAEKIEGYVMAPGHMITL</sequence>
<dbReference type="InterPro" id="IPR050114">
    <property type="entry name" value="UPF0173_UPF0282_UlaG_hydrolase"/>
</dbReference>
<dbReference type="OrthoDB" id="9789133at2"/>
<dbReference type="GO" id="GO:0016787">
    <property type="term" value="F:hydrolase activity"/>
    <property type="evidence" value="ECO:0007669"/>
    <property type="project" value="UniProtKB-UniRule"/>
</dbReference>
<comment type="similarity">
    <text evidence="5">Belongs to the UPF0173 family.</text>
</comment>
<dbReference type="PANTHER" id="PTHR43546">
    <property type="entry name" value="UPF0173 METAL-DEPENDENT HYDROLASE MJ1163-RELATED"/>
    <property type="match status" value="1"/>
</dbReference>
<dbReference type="InterPro" id="IPR022877">
    <property type="entry name" value="UPF0173"/>
</dbReference>
<evidence type="ECO:0000256" key="5">
    <source>
        <dbReference type="HAMAP-Rule" id="MF_00457"/>
    </source>
</evidence>
<keyword evidence="8" id="KW-1185">Reference proteome</keyword>
<comment type="caution">
    <text evidence="7">The sequence shown here is derived from an EMBL/GenBank/DDBJ whole genome shotgun (WGS) entry which is preliminary data.</text>
</comment>
<protein>
    <recommendedName>
        <fullName evidence="5">UPF0173 metal-dependent hydrolase EJQ19_28235</fullName>
    </recommendedName>
</protein>
<reference evidence="7 8" key="1">
    <citation type="submission" date="2018-12" db="EMBL/GenBank/DDBJ databases">
        <title>Bacillus ochoae sp. nov., Paenibacillus whitsoniae sp. nov., Paenibacillus spiritus sp. nov. Isolated from the Mars Exploration Rover during spacecraft assembly.</title>
        <authorList>
            <person name="Seuylemezian A."/>
            <person name="Vaishampayan P."/>
        </authorList>
    </citation>
    <scope>NUCLEOTIDE SEQUENCE [LARGE SCALE GENOMIC DNA]</scope>
    <source>
        <strain evidence="7 8">MER 54</strain>
    </source>
</reference>
<dbReference type="Pfam" id="PF12706">
    <property type="entry name" value="Lactamase_B_2"/>
    <property type="match status" value="1"/>
</dbReference>
<evidence type="ECO:0000259" key="6">
    <source>
        <dbReference type="SMART" id="SM00849"/>
    </source>
</evidence>
<name>A0A430J5Y4_9BACL</name>
<comment type="catalytic activity">
    <reaction evidence="4">
        <text>3',5'-cyclic UMP + H2O = UMP + H(+)</text>
        <dbReference type="Rhea" id="RHEA:70575"/>
        <dbReference type="ChEBI" id="CHEBI:15377"/>
        <dbReference type="ChEBI" id="CHEBI:15378"/>
        <dbReference type="ChEBI" id="CHEBI:57865"/>
        <dbReference type="ChEBI" id="CHEBI:184387"/>
    </reaction>
    <physiologicalReaction direction="left-to-right" evidence="4">
        <dbReference type="Rhea" id="RHEA:70576"/>
    </physiologicalReaction>
</comment>
<dbReference type="HAMAP" id="MF_00457">
    <property type="entry name" value="UPF0173"/>
    <property type="match status" value="1"/>
</dbReference>
<dbReference type="InterPro" id="IPR001279">
    <property type="entry name" value="Metallo-B-lactamas"/>
</dbReference>
<organism evidence="7 8">
    <name type="scientific">Paenibacillus whitsoniae</name>
    <dbReference type="NCBI Taxonomy" id="2496558"/>
    <lineage>
        <taxon>Bacteria</taxon>
        <taxon>Bacillati</taxon>
        <taxon>Bacillota</taxon>
        <taxon>Bacilli</taxon>
        <taxon>Bacillales</taxon>
        <taxon>Paenibacillaceae</taxon>
        <taxon>Paenibacillus</taxon>
    </lineage>
</organism>
<dbReference type="AlphaFoldDB" id="A0A430J5Y4"/>
<dbReference type="EMBL" id="RXHU01000105">
    <property type="protein sequence ID" value="RTE03077.1"/>
    <property type="molecule type" value="Genomic_DNA"/>
</dbReference>
<comment type="catalytic activity">
    <reaction evidence="2">
        <text>3',5'-cyclic CMP + H2O = CMP + H(+)</text>
        <dbReference type="Rhea" id="RHEA:72675"/>
        <dbReference type="ChEBI" id="CHEBI:15377"/>
        <dbReference type="ChEBI" id="CHEBI:15378"/>
        <dbReference type="ChEBI" id="CHEBI:58003"/>
        <dbReference type="ChEBI" id="CHEBI:60377"/>
    </reaction>
    <physiologicalReaction direction="left-to-right" evidence="2">
        <dbReference type="Rhea" id="RHEA:72676"/>
    </physiologicalReaction>
</comment>
<dbReference type="SMART" id="SM00849">
    <property type="entry name" value="Lactamase_B"/>
    <property type="match status" value="1"/>
</dbReference>
<dbReference type="PANTHER" id="PTHR43546:SF3">
    <property type="entry name" value="UPF0173 METAL-DEPENDENT HYDROLASE MJ1163"/>
    <property type="match status" value="1"/>
</dbReference>
<accession>A0A430J5Y4</accession>
<dbReference type="NCBIfam" id="NF001911">
    <property type="entry name" value="PRK00685.1"/>
    <property type="match status" value="1"/>
</dbReference>
<keyword evidence="1 5" id="KW-0378">Hydrolase</keyword>
<dbReference type="Gene3D" id="3.60.15.10">
    <property type="entry name" value="Ribonuclease Z/Hydroxyacylglutathione hydrolase-like"/>
    <property type="match status" value="1"/>
</dbReference>
<evidence type="ECO:0000256" key="3">
    <source>
        <dbReference type="ARBA" id="ARBA00034301"/>
    </source>
</evidence>
<proteinExistence type="inferred from homology"/>